<dbReference type="RefSeq" id="XP_016455888.1">
    <property type="nucleotide sequence ID" value="XM_016600402.1"/>
</dbReference>
<accession>A0A1S3YUS0</accession>
<dbReference type="InterPro" id="IPR045286">
    <property type="entry name" value="FBS1-like"/>
</dbReference>
<dbReference type="STRING" id="4097.A0A1S3YUS0"/>
<keyword evidence="1" id="KW-1185">Reference proteome</keyword>
<dbReference type="SUPFAM" id="SSF81383">
    <property type="entry name" value="F-box domain"/>
    <property type="match status" value="1"/>
</dbReference>
<dbReference type="OrthoDB" id="786450at2759"/>
<name>A0A1S3YUS0_TOBAC</name>
<gene>
    <name evidence="2" type="primary">LOC107779902</name>
</gene>
<proteinExistence type="predicted"/>
<dbReference type="OMA" id="WNANLAD"/>
<dbReference type="AlphaFoldDB" id="A0A1S3YUS0"/>
<sequence length="181" mass="20637">MAMRKKCEENVGFAGLVRSTSFGRKRVCLPEIVDVDDFICTTPTKKLCTQNSFSSSLNVKSPLEALPQDILIRIVCGVDHDDLKRLFHVSKAIREATLVAKKWHFEYNTPRKTVGFTKATDMENWSGSYEAEAPNAPRPSKFPRSRLSRKKLADISVSLFSSDGEENWPRRELFMQMDTEM</sequence>
<dbReference type="PANTHER" id="PTHR34049:SF5">
    <property type="entry name" value="F-BOX DOMAIN-CONTAINING PROTEIN"/>
    <property type="match status" value="1"/>
</dbReference>
<organism evidence="1 2">
    <name type="scientific">Nicotiana tabacum</name>
    <name type="common">Common tobacco</name>
    <dbReference type="NCBI Taxonomy" id="4097"/>
    <lineage>
        <taxon>Eukaryota</taxon>
        <taxon>Viridiplantae</taxon>
        <taxon>Streptophyta</taxon>
        <taxon>Embryophyta</taxon>
        <taxon>Tracheophyta</taxon>
        <taxon>Spermatophyta</taxon>
        <taxon>Magnoliopsida</taxon>
        <taxon>eudicotyledons</taxon>
        <taxon>Gunneridae</taxon>
        <taxon>Pentapetalae</taxon>
        <taxon>asterids</taxon>
        <taxon>lamiids</taxon>
        <taxon>Solanales</taxon>
        <taxon>Solanaceae</taxon>
        <taxon>Nicotianoideae</taxon>
        <taxon>Nicotianeae</taxon>
        <taxon>Nicotiana</taxon>
    </lineage>
</organism>
<dbReference type="InterPro" id="IPR036047">
    <property type="entry name" value="F-box-like_dom_sf"/>
</dbReference>
<reference evidence="1" key="1">
    <citation type="journal article" date="2014" name="Nat. Commun.">
        <title>The tobacco genome sequence and its comparison with those of tomato and potato.</title>
        <authorList>
            <person name="Sierro N."/>
            <person name="Battey J.N."/>
            <person name="Ouadi S."/>
            <person name="Bakaher N."/>
            <person name="Bovet L."/>
            <person name="Willig A."/>
            <person name="Goepfert S."/>
            <person name="Peitsch M.C."/>
            <person name="Ivanov N.V."/>
        </authorList>
    </citation>
    <scope>NUCLEOTIDE SEQUENCE [LARGE SCALE GENOMIC DNA]</scope>
</reference>
<dbReference type="KEGG" id="nta:107779902"/>
<dbReference type="RefSeq" id="XP_016455888.2">
    <property type="nucleotide sequence ID" value="XM_016600402.2"/>
</dbReference>
<dbReference type="PROSITE" id="PS50181">
    <property type="entry name" value="FBOX"/>
    <property type="match status" value="1"/>
</dbReference>
<dbReference type="PaxDb" id="4097-A0A1S3YUS0"/>
<dbReference type="GeneID" id="107779902"/>
<reference evidence="2" key="2">
    <citation type="submission" date="2025-08" db="UniProtKB">
        <authorList>
            <consortium name="RefSeq"/>
        </authorList>
    </citation>
    <scope>IDENTIFICATION</scope>
    <source>
        <tissue evidence="2">Leaf</tissue>
    </source>
</reference>
<dbReference type="InterPro" id="IPR001810">
    <property type="entry name" value="F-box_dom"/>
</dbReference>
<evidence type="ECO:0000313" key="1">
    <source>
        <dbReference type="Proteomes" id="UP000790787"/>
    </source>
</evidence>
<evidence type="ECO:0000313" key="2">
    <source>
        <dbReference type="RefSeq" id="XP_016455888.2"/>
    </source>
</evidence>
<dbReference type="Proteomes" id="UP000790787">
    <property type="component" value="Chromosome 1"/>
</dbReference>
<dbReference type="PANTHER" id="PTHR34049">
    <property type="entry name" value="F-BOX PROTEIN SKIP27"/>
    <property type="match status" value="1"/>
</dbReference>
<protein>
    <submittedName>
        <fullName evidence="2">F-box protein At1g61340</fullName>
    </submittedName>
</protein>